<organism evidence="1 2">
    <name type="scientific">Photobacterium angustum</name>
    <dbReference type="NCBI Taxonomy" id="661"/>
    <lineage>
        <taxon>Bacteria</taxon>
        <taxon>Pseudomonadati</taxon>
        <taxon>Pseudomonadota</taxon>
        <taxon>Gammaproteobacteria</taxon>
        <taxon>Vibrionales</taxon>
        <taxon>Vibrionaceae</taxon>
        <taxon>Photobacterium</taxon>
    </lineage>
</organism>
<protein>
    <submittedName>
        <fullName evidence="1">Uncharacterized protein</fullName>
    </submittedName>
</protein>
<evidence type="ECO:0000313" key="2">
    <source>
        <dbReference type="Proteomes" id="UP000238730"/>
    </source>
</evidence>
<name>A0A2S7VXZ6_PHOAN</name>
<dbReference type="OrthoDB" id="5827561at2"/>
<dbReference type="RefSeq" id="WP_105060233.1">
    <property type="nucleotide sequence ID" value="NZ_MSCJ01000001.1"/>
</dbReference>
<accession>A0A2S7VXZ6</accession>
<reference evidence="1 2" key="1">
    <citation type="submission" date="2016-12" db="EMBL/GenBank/DDBJ databases">
        <title>Diversity of luminous bacteria.</title>
        <authorList>
            <person name="Yoshizawa S."/>
            <person name="Kogure K."/>
        </authorList>
    </citation>
    <scope>NUCLEOTIDE SEQUENCE [LARGE SCALE GENOMIC DNA]</scope>
    <source>
        <strain evidence="1 2">LC1-200</strain>
    </source>
</reference>
<comment type="caution">
    <text evidence="1">The sequence shown here is derived from an EMBL/GenBank/DDBJ whole genome shotgun (WGS) entry which is preliminary data.</text>
</comment>
<dbReference type="EMBL" id="MSCJ01000001">
    <property type="protein sequence ID" value="PQJ66931.1"/>
    <property type="molecule type" value="Genomic_DNA"/>
</dbReference>
<sequence>MKRVIQYTGLALIIGLLCVFLFKPDKAAEEMHTPERVKETSHTINAKKLAKNFDEVAEEPKNFKTLSIEEEITIDDPSYVAEEDLEGNPQLNRYGHQVAATIDTPINLLTGEDLWLYRPNLLDKVKQEQGIAMLPIESIVEINDELLSDLTIGDSLVFTMPNGGEQQIIVSKINTISDKVTSWDLQNTQRQDIGKITQISNLTEGSFITDNKDEYHLRTVNNKGWITSKSQLMSNNDNAVKRNSEAFSELLK</sequence>
<dbReference type="Proteomes" id="UP000238730">
    <property type="component" value="Unassembled WGS sequence"/>
</dbReference>
<evidence type="ECO:0000313" key="1">
    <source>
        <dbReference type="EMBL" id="PQJ66931.1"/>
    </source>
</evidence>
<gene>
    <name evidence="1" type="ORF">BTO08_05565</name>
</gene>
<dbReference type="AlphaFoldDB" id="A0A2S7VXZ6"/>
<proteinExistence type="predicted"/>